<dbReference type="OrthoDB" id="10059370at2759"/>
<reference evidence="1" key="1">
    <citation type="submission" date="2021-02" db="EMBL/GenBank/DDBJ databases">
        <authorList>
            <person name="Nowell W R."/>
        </authorList>
    </citation>
    <scope>NUCLEOTIDE SEQUENCE</scope>
</reference>
<accession>A0A815VE43</accession>
<evidence type="ECO:0000313" key="2">
    <source>
        <dbReference type="Proteomes" id="UP000663852"/>
    </source>
</evidence>
<organism evidence="1 2">
    <name type="scientific">Adineta ricciae</name>
    <name type="common">Rotifer</name>
    <dbReference type="NCBI Taxonomy" id="249248"/>
    <lineage>
        <taxon>Eukaryota</taxon>
        <taxon>Metazoa</taxon>
        <taxon>Spiralia</taxon>
        <taxon>Gnathifera</taxon>
        <taxon>Rotifera</taxon>
        <taxon>Eurotatoria</taxon>
        <taxon>Bdelloidea</taxon>
        <taxon>Adinetida</taxon>
        <taxon>Adinetidae</taxon>
        <taxon>Adineta</taxon>
    </lineage>
</organism>
<dbReference type="EMBL" id="CAJNOJ010000840">
    <property type="protein sequence ID" value="CAF1527881.1"/>
    <property type="molecule type" value="Genomic_DNA"/>
</dbReference>
<dbReference type="AlphaFoldDB" id="A0A815VE43"/>
<name>A0A815VE43_ADIRI</name>
<sequence>MPLIRNVKPDQYDLQPNALATTGICTCIGVVIHLENGIFICHMDPSDFGLADTLTLMDAHLFFFKVFTTLMEKQSDAVIKSVYVLGGQSSNNYFRFKDQINDMQNYFRSSVVNQVQKDNDGNNVDEDVSDHPDHFISDITILFDQSCNPPTFVVCQYAGTEEDMDCDRNQSNFFAIYNIDISSNTMTVYIRRSNIWNSPFRTELVEKVIMNAGDDSFVYLSDYKTDLEVKIQTLLTQIEKSSILDNDDNDE</sequence>
<evidence type="ECO:0000313" key="1">
    <source>
        <dbReference type="EMBL" id="CAF1527881.1"/>
    </source>
</evidence>
<comment type="caution">
    <text evidence="1">The sequence shown here is derived from an EMBL/GenBank/DDBJ whole genome shotgun (WGS) entry which is preliminary data.</text>
</comment>
<gene>
    <name evidence="1" type="ORF">EDS130_LOCUS44338</name>
</gene>
<proteinExistence type="predicted"/>
<protein>
    <submittedName>
        <fullName evidence="1">Uncharacterized protein</fullName>
    </submittedName>
</protein>
<dbReference type="Proteomes" id="UP000663852">
    <property type="component" value="Unassembled WGS sequence"/>
</dbReference>